<accession>A0A936F1D8</accession>
<gene>
    <name evidence="3" type="ORF">IPN91_01740</name>
</gene>
<evidence type="ECO:0000259" key="2">
    <source>
        <dbReference type="Pfam" id="PF21979"/>
    </source>
</evidence>
<sequence>MNRKLIRPNLSELKDKLGIPAKGGGGEVMTPAPPALTAGGEPNPAANPAAATAPQGLGSPRRKIAPPEQTNAESFYYLKQMQSKTPMVIVLQDDEKVRGVIEWYDKHCLKINRVKEPNVLVPKHNIKYIYKQEEEPRIRRSRTAKKEEALAAEVELPVYD</sequence>
<dbReference type="InterPro" id="IPR053840">
    <property type="entry name" value="Hfq_1"/>
</dbReference>
<protein>
    <submittedName>
        <fullName evidence="3">RNA chaperone Hfq</fullName>
    </submittedName>
</protein>
<evidence type="ECO:0000313" key="4">
    <source>
        <dbReference type="Proteomes" id="UP000709959"/>
    </source>
</evidence>
<feature type="domain" description="Hfq-related" evidence="2">
    <location>
        <begin position="81"/>
        <end position="129"/>
    </location>
</feature>
<comment type="caution">
    <text evidence="3">The sequence shown here is derived from an EMBL/GenBank/DDBJ whole genome shotgun (WGS) entry which is preliminary data.</text>
</comment>
<evidence type="ECO:0000256" key="1">
    <source>
        <dbReference type="SAM" id="MobiDB-lite"/>
    </source>
</evidence>
<dbReference type="EMBL" id="JADKCH010000001">
    <property type="protein sequence ID" value="MBK8571367.1"/>
    <property type="molecule type" value="Genomic_DNA"/>
</dbReference>
<dbReference type="Gene3D" id="2.30.30.100">
    <property type="match status" value="1"/>
</dbReference>
<dbReference type="InterPro" id="IPR010920">
    <property type="entry name" value="LSM_dom_sf"/>
</dbReference>
<feature type="compositionally biased region" description="Low complexity" evidence="1">
    <location>
        <begin position="37"/>
        <end position="54"/>
    </location>
</feature>
<name>A0A936F1D8_9BACT</name>
<reference evidence="3 4" key="1">
    <citation type="submission" date="2020-10" db="EMBL/GenBank/DDBJ databases">
        <title>Connecting structure to function with the recovery of over 1000 high-quality activated sludge metagenome-assembled genomes encoding full-length rRNA genes using long-read sequencing.</title>
        <authorList>
            <person name="Singleton C.M."/>
            <person name="Petriglieri F."/>
            <person name="Kristensen J.M."/>
            <person name="Kirkegaard R.H."/>
            <person name="Michaelsen T.Y."/>
            <person name="Andersen M.H."/>
            <person name="Karst S.M."/>
            <person name="Dueholm M.S."/>
            <person name="Nielsen P.H."/>
            <person name="Albertsen M."/>
        </authorList>
    </citation>
    <scope>NUCLEOTIDE SEQUENCE [LARGE SCALE GENOMIC DNA]</scope>
    <source>
        <strain evidence="3">OdNE_18-Q3-R46-58_MAXAC.008</strain>
    </source>
</reference>
<organism evidence="3 4">
    <name type="scientific">Candidatus Geothrix odensensis</name>
    <dbReference type="NCBI Taxonomy" id="2954440"/>
    <lineage>
        <taxon>Bacteria</taxon>
        <taxon>Pseudomonadati</taxon>
        <taxon>Acidobacteriota</taxon>
        <taxon>Holophagae</taxon>
        <taxon>Holophagales</taxon>
        <taxon>Holophagaceae</taxon>
        <taxon>Geothrix</taxon>
    </lineage>
</organism>
<dbReference type="Pfam" id="PF21979">
    <property type="entry name" value="Hfq_1"/>
    <property type="match status" value="1"/>
</dbReference>
<evidence type="ECO:0000313" key="3">
    <source>
        <dbReference type="EMBL" id="MBK8571367.1"/>
    </source>
</evidence>
<dbReference type="SUPFAM" id="SSF50182">
    <property type="entry name" value="Sm-like ribonucleoproteins"/>
    <property type="match status" value="1"/>
</dbReference>
<feature type="region of interest" description="Disordered" evidence="1">
    <location>
        <begin position="1"/>
        <end position="66"/>
    </location>
</feature>
<dbReference type="AlphaFoldDB" id="A0A936F1D8"/>
<proteinExistence type="predicted"/>
<dbReference type="CDD" id="cd00600">
    <property type="entry name" value="Sm_like"/>
    <property type="match status" value="1"/>
</dbReference>
<dbReference type="Proteomes" id="UP000709959">
    <property type="component" value="Unassembled WGS sequence"/>
</dbReference>